<evidence type="ECO:0000256" key="6">
    <source>
        <dbReference type="ARBA" id="ARBA00023315"/>
    </source>
</evidence>
<dbReference type="GO" id="GO:0016746">
    <property type="term" value="F:acyltransferase activity"/>
    <property type="evidence" value="ECO:0007669"/>
    <property type="project" value="UniProtKB-KW"/>
</dbReference>
<dbReference type="CDD" id="cd07984">
    <property type="entry name" value="LPLAT_LABLAT-like"/>
    <property type="match status" value="1"/>
</dbReference>
<sequence>MIKKGFLHIGIFFLHLLSFLPLWFLFGISSVLYYLIYYVVKYRRKVVRKNLTNSFPEKSVAEIIKIEQRFYRNLTDIMVEIVKMSSITKAEVLKRVKMKNFELAEEYFKRGESALACTGHYGNWELGMMAVGMKFSAKSYVIYKPINNKIFEKWFNALRTKFGNIFVPMKQTLREVVGTRNDTTLFCFASDQSPRGTDVHHTTEFLNQPTAVLLGLEKIALQTNRPIFYFDVRRLKRGHYEIECIPMCLNPKGTEKFEITELFFKNLTKTIEREPGDWLWSHNRWKANL</sequence>
<dbReference type="GO" id="GO:0005886">
    <property type="term" value="C:plasma membrane"/>
    <property type="evidence" value="ECO:0007669"/>
    <property type="project" value="UniProtKB-SubCell"/>
</dbReference>
<dbReference type="RefSeq" id="WP_097130456.1">
    <property type="nucleotide sequence ID" value="NZ_OCMT01000002.1"/>
</dbReference>
<dbReference type="Proteomes" id="UP000219281">
    <property type="component" value="Unassembled WGS sequence"/>
</dbReference>
<evidence type="ECO:0000313" key="8">
    <source>
        <dbReference type="EMBL" id="SOD14265.1"/>
    </source>
</evidence>
<dbReference type="Pfam" id="PF03279">
    <property type="entry name" value="Lip_A_acyltrans"/>
    <property type="match status" value="1"/>
</dbReference>
<comment type="subcellular location">
    <subcellularLocation>
        <location evidence="1">Cell inner membrane</location>
    </subcellularLocation>
</comment>
<evidence type="ECO:0000256" key="4">
    <source>
        <dbReference type="ARBA" id="ARBA00022679"/>
    </source>
</evidence>
<dbReference type="AlphaFoldDB" id="A0A285ZX93"/>
<dbReference type="GO" id="GO:0009247">
    <property type="term" value="P:glycolipid biosynthetic process"/>
    <property type="evidence" value="ECO:0007669"/>
    <property type="project" value="UniProtKB-ARBA"/>
</dbReference>
<protein>
    <submittedName>
        <fullName evidence="8">KDO2-lipid IV(A) lauroyltransferase</fullName>
    </submittedName>
</protein>
<keyword evidence="5 7" id="KW-0472">Membrane</keyword>
<keyword evidence="2" id="KW-1003">Cell membrane</keyword>
<reference evidence="9" key="1">
    <citation type="submission" date="2017-09" db="EMBL/GenBank/DDBJ databases">
        <authorList>
            <person name="Varghese N."/>
            <person name="Submissions S."/>
        </authorList>
    </citation>
    <scope>NUCLEOTIDE SEQUENCE [LARGE SCALE GENOMIC DNA]</scope>
    <source>
        <strain evidence="9">CGMCC 1.12803</strain>
    </source>
</reference>
<evidence type="ECO:0000313" key="9">
    <source>
        <dbReference type="Proteomes" id="UP000219281"/>
    </source>
</evidence>
<dbReference type="PANTHER" id="PTHR30606">
    <property type="entry name" value="LIPID A BIOSYNTHESIS LAUROYL ACYLTRANSFERASE"/>
    <property type="match status" value="1"/>
</dbReference>
<dbReference type="InterPro" id="IPR004960">
    <property type="entry name" value="LipA_acyltrans"/>
</dbReference>
<dbReference type="OrthoDB" id="9801955at2"/>
<gene>
    <name evidence="8" type="ORF">SAMN06297358_1487</name>
</gene>
<evidence type="ECO:0000256" key="5">
    <source>
        <dbReference type="ARBA" id="ARBA00023136"/>
    </source>
</evidence>
<evidence type="ECO:0000256" key="2">
    <source>
        <dbReference type="ARBA" id="ARBA00022475"/>
    </source>
</evidence>
<evidence type="ECO:0000256" key="1">
    <source>
        <dbReference type="ARBA" id="ARBA00004533"/>
    </source>
</evidence>
<name>A0A285ZX93_9SPHI</name>
<keyword evidence="4 8" id="KW-0808">Transferase</keyword>
<organism evidence="8 9">
    <name type="scientific">Pedobacter xixiisoli</name>
    <dbReference type="NCBI Taxonomy" id="1476464"/>
    <lineage>
        <taxon>Bacteria</taxon>
        <taxon>Pseudomonadati</taxon>
        <taxon>Bacteroidota</taxon>
        <taxon>Sphingobacteriia</taxon>
        <taxon>Sphingobacteriales</taxon>
        <taxon>Sphingobacteriaceae</taxon>
        <taxon>Pedobacter</taxon>
    </lineage>
</organism>
<dbReference type="EMBL" id="OCMT01000002">
    <property type="protein sequence ID" value="SOD14265.1"/>
    <property type="molecule type" value="Genomic_DNA"/>
</dbReference>
<keyword evidence="7" id="KW-1133">Transmembrane helix</keyword>
<evidence type="ECO:0000256" key="3">
    <source>
        <dbReference type="ARBA" id="ARBA00022519"/>
    </source>
</evidence>
<accession>A0A285ZX93</accession>
<keyword evidence="6" id="KW-0012">Acyltransferase</keyword>
<dbReference type="PANTHER" id="PTHR30606:SF10">
    <property type="entry name" value="PHOSPHATIDYLINOSITOL MANNOSIDE ACYLTRANSFERASE"/>
    <property type="match status" value="1"/>
</dbReference>
<feature type="transmembrane region" description="Helical" evidence="7">
    <location>
        <begin position="12"/>
        <end position="40"/>
    </location>
</feature>
<keyword evidence="7" id="KW-0812">Transmembrane</keyword>
<proteinExistence type="predicted"/>
<keyword evidence="3" id="KW-0997">Cell inner membrane</keyword>
<evidence type="ECO:0000256" key="7">
    <source>
        <dbReference type="SAM" id="Phobius"/>
    </source>
</evidence>
<keyword evidence="9" id="KW-1185">Reference proteome</keyword>